<dbReference type="AlphaFoldDB" id="A0A146LCA6"/>
<dbReference type="EMBL" id="GDHC01012721">
    <property type="protein sequence ID" value="JAQ05908.1"/>
    <property type="molecule type" value="Transcribed_RNA"/>
</dbReference>
<reference evidence="1" key="1">
    <citation type="journal article" date="2016" name="Gigascience">
        <title>De novo construction of an expanded transcriptome assembly for the western tarnished plant bug, Lygus hesperus.</title>
        <authorList>
            <person name="Tassone E.E."/>
            <person name="Geib S.M."/>
            <person name="Hall B."/>
            <person name="Fabrick J.A."/>
            <person name="Brent C.S."/>
            <person name="Hull J.J."/>
        </authorList>
    </citation>
    <scope>NUCLEOTIDE SEQUENCE</scope>
</reference>
<name>A0A146LCA6_LYGHE</name>
<evidence type="ECO:0000313" key="1">
    <source>
        <dbReference type="EMBL" id="JAQ05908.1"/>
    </source>
</evidence>
<accession>A0A146LCA6</accession>
<gene>
    <name evidence="1" type="ORF">g.53594</name>
</gene>
<organism evidence="1">
    <name type="scientific">Lygus hesperus</name>
    <name type="common">Western plant bug</name>
    <dbReference type="NCBI Taxonomy" id="30085"/>
    <lineage>
        <taxon>Eukaryota</taxon>
        <taxon>Metazoa</taxon>
        <taxon>Ecdysozoa</taxon>
        <taxon>Arthropoda</taxon>
        <taxon>Hexapoda</taxon>
        <taxon>Insecta</taxon>
        <taxon>Pterygota</taxon>
        <taxon>Neoptera</taxon>
        <taxon>Paraneoptera</taxon>
        <taxon>Hemiptera</taxon>
        <taxon>Heteroptera</taxon>
        <taxon>Panheteroptera</taxon>
        <taxon>Cimicomorpha</taxon>
        <taxon>Miridae</taxon>
        <taxon>Mirini</taxon>
        <taxon>Lygus</taxon>
    </lineage>
</organism>
<sequence>MEDEMELTKDFLHSIIYFFEKGKAENLDEEEAVNYFRMCKHIEINVAMFKCRGIHISSDVNTGVVSFSSSDVNRSKYDQNQLADKLFIMFCHPCTLSSLLSKALQVYLWLEINI</sequence>
<protein>
    <submittedName>
        <fullName evidence="1">Uncharacterized protein</fullName>
    </submittedName>
</protein>
<proteinExistence type="predicted"/>